<comment type="caution">
    <text evidence="1">The sequence shown here is derived from an EMBL/GenBank/DDBJ whole genome shotgun (WGS) entry which is preliminary data.</text>
</comment>
<name>A0A4Y2SAS0_ARAVE</name>
<reference evidence="1 2" key="1">
    <citation type="journal article" date="2019" name="Sci. Rep.">
        <title>Orb-weaving spider Araneus ventricosus genome elucidates the spidroin gene catalogue.</title>
        <authorList>
            <person name="Kono N."/>
            <person name="Nakamura H."/>
            <person name="Ohtoshi R."/>
            <person name="Moran D.A.P."/>
            <person name="Shinohara A."/>
            <person name="Yoshida Y."/>
            <person name="Fujiwara M."/>
            <person name="Mori M."/>
            <person name="Tomita M."/>
            <person name="Arakawa K."/>
        </authorList>
    </citation>
    <scope>NUCLEOTIDE SEQUENCE [LARGE SCALE GENOMIC DNA]</scope>
</reference>
<dbReference type="Proteomes" id="UP000499080">
    <property type="component" value="Unassembled WGS sequence"/>
</dbReference>
<keyword evidence="2" id="KW-1185">Reference proteome</keyword>
<evidence type="ECO:0000313" key="2">
    <source>
        <dbReference type="Proteomes" id="UP000499080"/>
    </source>
</evidence>
<gene>
    <name evidence="1" type="ORF">AVEN_11616_1</name>
</gene>
<dbReference type="AlphaFoldDB" id="A0A4Y2SAS0"/>
<sequence>MLVLWLGREFYRDKYGMTAAARPGPLTMARNLTTILATSETKCGTSKMKEFSRYLYQGPRSGFIQMIPCDVKGKNIKGPRSDDRARACVDQLGSPSECERLWDLSLEFYSLCELISR</sequence>
<accession>A0A4Y2SAS0</accession>
<dbReference type="EMBL" id="BGPR01020444">
    <property type="protein sequence ID" value="GBN84676.1"/>
    <property type="molecule type" value="Genomic_DNA"/>
</dbReference>
<evidence type="ECO:0000313" key="1">
    <source>
        <dbReference type="EMBL" id="GBN84676.1"/>
    </source>
</evidence>
<proteinExistence type="predicted"/>
<protein>
    <submittedName>
        <fullName evidence="1">Uncharacterized protein</fullName>
    </submittedName>
</protein>
<organism evidence="1 2">
    <name type="scientific">Araneus ventricosus</name>
    <name type="common">Orbweaver spider</name>
    <name type="synonym">Epeira ventricosa</name>
    <dbReference type="NCBI Taxonomy" id="182803"/>
    <lineage>
        <taxon>Eukaryota</taxon>
        <taxon>Metazoa</taxon>
        <taxon>Ecdysozoa</taxon>
        <taxon>Arthropoda</taxon>
        <taxon>Chelicerata</taxon>
        <taxon>Arachnida</taxon>
        <taxon>Araneae</taxon>
        <taxon>Araneomorphae</taxon>
        <taxon>Entelegynae</taxon>
        <taxon>Araneoidea</taxon>
        <taxon>Araneidae</taxon>
        <taxon>Araneus</taxon>
    </lineage>
</organism>